<feature type="region of interest" description="Disordered" evidence="1">
    <location>
        <begin position="1"/>
        <end position="21"/>
    </location>
</feature>
<evidence type="ECO:0000256" key="1">
    <source>
        <dbReference type="SAM" id="MobiDB-lite"/>
    </source>
</evidence>
<dbReference type="STRING" id="266779.Meso_1441"/>
<evidence type="ECO:0000313" key="2">
    <source>
        <dbReference type="EMBL" id="ABG62837.1"/>
    </source>
</evidence>
<dbReference type="HOGENOM" id="CLU_178563_5_0_5"/>
<organism evidence="2">
    <name type="scientific">Chelativorans sp. (strain BNC1)</name>
    <dbReference type="NCBI Taxonomy" id="266779"/>
    <lineage>
        <taxon>Bacteria</taxon>
        <taxon>Pseudomonadati</taxon>
        <taxon>Pseudomonadota</taxon>
        <taxon>Alphaproteobacteria</taxon>
        <taxon>Hyphomicrobiales</taxon>
        <taxon>Phyllobacteriaceae</taxon>
        <taxon>Chelativorans</taxon>
    </lineage>
</organism>
<dbReference type="Gene3D" id="2.10.70.10">
    <property type="entry name" value="Complement Module, domain 1"/>
    <property type="match status" value="1"/>
</dbReference>
<dbReference type="AlphaFoldDB" id="Q11ID8"/>
<name>Q11ID8_CHESB</name>
<dbReference type="eggNOG" id="COG4256">
    <property type="taxonomic scope" value="Bacteria"/>
</dbReference>
<protein>
    <submittedName>
        <fullName evidence="2">Hemin transport system, hemin uptake protein</fullName>
    </submittedName>
</protein>
<proteinExistence type="predicted"/>
<accession>Q11ID8</accession>
<feature type="compositionally biased region" description="Basic and acidic residues" evidence="1">
    <location>
        <begin position="1"/>
        <end position="20"/>
    </location>
</feature>
<sequence>MNAEFSLDRKPPTAKHEHELPYNAPSLRTFASEDLFRGAQEIVIAHGGSFYRLKITKQGKLILNK</sequence>
<dbReference type="InterPro" id="IPR019600">
    <property type="entry name" value="Hemin_uptake_protein_HemP"/>
</dbReference>
<dbReference type="EMBL" id="CP000390">
    <property type="protein sequence ID" value="ABG62837.1"/>
    <property type="molecule type" value="Genomic_DNA"/>
</dbReference>
<dbReference type="KEGG" id="mes:Meso_1441"/>
<gene>
    <name evidence="2" type="ordered locus">Meso_1441</name>
</gene>
<reference evidence="2" key="1">
    <citation type="submission" date="2006-06" db="EMBL/GenBank/DDBJ databases">
        <title>Complete sequence of chromosome of Chelativorans sp. BNC1.</title>
        <authorList>
            <consortium name="US DOE Joint Genome Institute"/>
            <person name="Copeland A."/>
            <person name="Lucas S."/>
            <person name="Lapidus A."/>
            <person name="Barry K."/>
            <person name="Detter J.C."/>
            <person name="Glavina del Rio T."/>
            <person name="Hammon N."/>
            <person name="Israni S."/>
            <person name="Dalin E."/>
            <person name="Tice H."/>
            <person name="Pitluck S."/>
            <person name="Chertkov O."/>
            <person name="Brettin T."/>
            <person name="Bruce D."/>
            <person name="Han C."/>
            <person name="Tapia R."/>
            <person name="Gilna P."/>
            <person name="Schmutz J."/>
            <person name="Larimer F."/>
            <person name="Land M."/>
            <person name="Hauser L."/>
            <person name="Kyrpides N."/>
            <person name="Mikhailova N."/>
            <person name="Richardson P."/>
        </authorList>
    </citation>
    <scope>NUCLEOTIDE SEQUENCE</scope>
    <source>
        <strain evidence="2">BNC1</strain>
    </source>
</reference>
<dbReference type="Pfam" id="PF10636">
    <property type="entry name" value="hemP"/>
    <property type="match status" value="1"/>
</dbReference>